<comment type="caution">
    <text evidence="1">The sequence shown here is derived from an EMBL/GenBank/DDBJ whole genome shotgun (WGS) entry which is preliminary data.</text>
</comment>
<dbReference type="EMBL" id="SWAD01000005">
    <property type="protein sequence ID" value="TMQ78598.1"/>
    <property type="molecule type" value="Genomic_DNA"/>
</dbReference>
<dbReference type="AlphaFoldDB" id="A0A5S4ET68"/>
<evidence type="ECO:0000313" key="1">
    <source>
        <dbReference type="EMBL" id="TMQ78598.1"/>
    </source>
</evidence>
<dbReference type="Proteomes" id="UP000306324">
    <property type="component" value="Unassembled WGS sequence"/>
</dbReference>
<name>A0A5S4ET68_9PROT</name>
<evidence type="ECO:0000313" key="2">
    <source>
        <dbReference type="Proteomes" id="UP000306324"/>
    </source>
</evidence>
<organism evidence="1 2">
    <name type="scientific">Candidatus Accumulibacter phosphatis</name>
    <dbReference type="NCBI Taxonomy" id="327160"/>
    <lineage>
        <taxon>Bacteria</taxon>
        <taxon>Pseudomonadati</taxon>
        <taxon>Pseudomonadota</taxon>
        <taxon>Betaproteobacteria</taxon>
        <taxon>Candidatus Accumulibacter</taxon>
    </lineage>
</organism>
<reference evidence="1 2" key="1">
    <citation type="submission" date="2019-04" db="EMBL/GenBank/DDBJ databases">
        <title>A novel phosphate-accumulating bacterium identified in bioreactor for phosphate removal from wastewater.</title>
        <authorList>
            <person name="Kotlyarov R.Y."/>
            <person name="Beletsky A.V."/>
            <person name="Kallistova A.Y."/>
            <person name="Dorofeev A.G."/>
            <person name="Nikolaev Y.Y."/>
            <person name="Pimenov N.V."/>
            <person name="Ravin N.V."/>
            <person name="Mardanov A.V."/>
        </authorList>
    </citation>
    <scope>NUCLEOTIDE SEQUENCE [LARGE SCALE GENOMIC DNA]</scope>
    <source>
        <strain evidence="1 2">Bin19</strain>
    </source>
</reference>
<accession>A0A5S4ET68</accession>
<proteinExistence type="predicted"/>
<sequence length="43" mass="4355">MSALVDSHGDARLATVGLHAVGAHRPAPYRPNASGLAGSGFRI</sequence>
<gene>
    <name evidence="1" type="ORF">ACCUM_1138</name>
</gene>
<keyword evidence="2" id="KW-1185">Reference proteome</keyword>
<protein>
    <submittedName>
        <fullName evidence="1">Uncharacterized protein</fullName>
    </submittedName>
</protein>